<gene>
    <name evidence="1" type="ORF">D3870_19580</name>
</gene>
<dbReference type="InterPro" id="IPR021519">
    <property type="entry name" value="DUF3182"/>
</dbReference>
<accession>A0A418WWC7</accession>
<dbReference type="OrthoDB" id="8648979at2"/>
<evidence type="ECO:0000313" key="1">
    <source>
        <dbReference type="EMBL" id="RJF97022.1"/>
    </source>
</evidence>
<keyword evidence="2" id="KW-1185">Reference proteome</keyword>
<dbReference type="EMBL" id="QYUN01000003">
    <property type="protein sequence ID" value="RJF97022.1"/>
    <property type="molecule type" value="Genomic_DNA"/>
</dbReference>
<protein>
    <submittedName>
        <fullName evidence="1">DUF3182 family protein</fullName>
    </submittedName>
</protein>
<name>A0A418WWC7_9BURK</name>
<proteinExistence type="predicted"/>
<comment type="caution">
    <text evidence="1">The sequence shown here is derived from an EMBL/GenBank/DDBJ whole genome shotgun (WGS) entry which is preliminary data.</text>
</comment>
<dbReference type="AlphaFoldDB" id="A0A418WWC7"/>
<reference evidence="1 2" key="1">
    <citation type="submission" date="2018-09" db="EMBL/GenBank/DDBJ databases">
        <authorList>
            <person name="Zhu H."/>
        </authorList>
    </citation>
    <scope>NUCLEOTIDE SEQUENCE [LARGE SCALE GENOMIC DNA]</scope>
    <source>
        <strain evidence="1 2">K2R10-39</strain>
    </source>
</reference>
<organism evidence="1 2">
    <name type="scientific">Noviherbaspirillum cavernae</name>
    <dbReference type="NCBI Taxonomy" id="2320862"/>
    <lineage>
        <taxon>Bacteria</taxon>
        <taxon>Pseudomonadati</taxon>
        <taxon>Pseudomonadota</taxon>
        <taxon>Betaproteobacteria</taxon>
        <taxon>Burkholderiales</taxon>
        <taxon>Oxalobacteraceae</taxon>
        <taxon>Noviherbaspirillum</taxon>
    </lineage>
</organism>
<evidence type="ECO:0000313" key="2">
    <source>
        <dbReference type="Proteomes" id="UP000285190"/>
    </source>
</evidence>
<dbReference type="Pfam" id="PF11379">
    <property type="entry name" value="DUF3182"/>
    <property type="match status" value="1"/>
</dbReference>
<dbReference type="Proteomes" id="UP000285190">
    <property type="component" value="Unassembled WGS sequence"/>
</dbReference>
<sequence length="376" mass="39596">MAGPSDIGRGTVVLWPDRLHGDPLGHEHVTHDALARRLAALKGCEFGGCFDAACRYDGPLYFVPGDTLSSIDHAQGLGIRDEQDLFGGVVPFPFAATKVITHPLVHAEAAAPCGWPCDFSRCTGDAVLHGFSAFTPQDARSAGLRLLTLGSVRIKKPRGVGGSGQSLAVDADQLEAQLDAIDDDDLQRCGLVLEQNLSNVTTRSVGQVRVGPLLATYCGVQRLTVGNDGRQAYGGSDLLVVRGGFDALLALGLAGEVTLAIMQARAYHAAAMQSFPGMFASRCNYDVAQGIDDAGRWRSGVLEQSWRIGGASGAEVAALEAFCDDPALAAVRASTTEIHGDNPVVPDDAIVYYRGVDADIGALVKYSTLKPHAAER</sequence>